<evidence type="ECO:0000313" key="3">
    <source>
        <dbReference type="Proteomes" id="UP001551210"/>
    </source>
</evidence>
<feature type="compositionally biased region" description="Low complexity" evidence="1">
    <location>
        <begin position="431"/>
        <end position="449"/>
    </location>
</feature>
<evidence type="ECO:0000256" key="1">
    <source>
        <dbReference type="SAM" id="MobiDB-lite"/>
    </source>
</evidence>
<feature type="region of interest" description="Disordered" evidence="1">
    <location>
        <begin position="409"/>
        <end position="456"/>
    </location>
</feature>
<dbReference type="PANTHER" id="PTHR19959">
    <property type="entry name" value="KINESIN LIGHT CHAIN"/>
    <property type="match status" value="1"/>
</dbReference>
<dbReference type="Proteomes" id="UP001551210">
    <property type="component" value="Unassembled WGS sequence"/>
</dbReference>
<comment type="caution">
    <text evidence="2">The sequence shown here is derived from an EMBL/GenBank/DDBJ whole genome shotgun (WGS) entry which is preliminary data.</text>
</comment>
<dbReference type="SUPFAM" id="SSF52540">
    <property type="entry name" value="P-loop containing nucleoside triphosphate hydrolases"/>
    <property type="match status" value="1"/>
</dbReference>
<dbReference type="SUPFAM" id="SSF48452">
    <property type="entry name" value="TPR-like"/>
    <property type="match status" value="3"/>
</dbReference>
<dbReference type="InterPro" id="IPR011990">
    <property type="entry name" value="TPR-like_helical_dom_sf"/>
</dbReference>
<sequence length="1168" mass="122931">MSAEQHISVTGGFGYGVIGADIHVFGDGTPVYLLENYRPAPPPDSAWLRELPSRMLQARHAVVTFTGRERELASLDEWLRAGPRLAVRWLYGPGGAGKTRLAERFAQQCLTAGWKVLTATHGPGSVLPAPGSQDLRPDGHSGLLLIVDYADRWPLSHLTWLLSNRLLHRSQTPTRVLLLARSADAWPAVRAGLARHQAGTSGQPLEPLDHRTGARDAMFNAARNGFSAYYALADPASVRPPGPLDVPGLGLVLAIQMAALVAVDAHATGRRAPSDPAGLTIYLLDRENLHWHQLYGDGTGRLGAADQGYATPPGAMNRTVFTAALTGALPPDNAAAVLAPLRFTDDTERLLADHALCYPPSAPDRPSALEPLYPDRLAEDFLALTVPGHDTDYPGRPWAADIAGALLTRTGRSSGPSPDPDPSHGHGSGHDPGASAAAVDGATPSADAAAPPPPPWTPRAVTMLAVAAERWPHLGPAQLHPLLRADPALAVAAGSAALVALASPPDVPMDLLVDIAAHFPPERDVDLDVGIARVVQRLAAYLLPRTTDRGHQSSLLHELGDRLSNAGLRTEALAARQRLVEVDRLLADEDPERELVSLAGSLIALGKAHVAVGALEEALVPTAEAVALWRRLLREERSHDPVRLATPLLNLSGQLSALGRHAQALAAAEEAVALIRRSPSPSGSGPAPELPLALRNLSISLSRLGRRDEALAASEEAVAGHRLLADAAPAEALPPLAGSLSNHAVRLSEVGRWEQAEQATGEAVTLLRPLATSNPDAFAGDLADALQGRAVILGRLGRRGESLEAVGESVDIHRRLAHAHPAVGEPKLAFSLNSLSLRLAELGDLPRALAVAEEAVAVHRRLAAGNPAAFEDGLAAALNNLGGRLHRLGRFPDALAAAQEAVAIRRRMVSADPAVHRHALAAALTGLANRLNAVDRNAEASAAAEEAVALLRVLAEEDFTVHGPQLAAVLGNLGLVYASADRPSEALSAGEEALRIRRRLVEVRPAAFEPGLAAALLKYGIALSASGDALGAVAAAEESVAIRRRLAAAEPSAFERDLAAALVVCASARFDAGRPVDALAAGEEALACYVRLAADQPKVYEVLVAETGALVAQLLDESGRHADAEALRARLAVRTRVGLRERLALRRPNAAVRRLAGLFTRLVRPRQP</sequence>
<organism evidence="2 3">
    <name type="scientific">Streptomyces exfoliatus</name>
    <name type="common">Streptomyces hydrogenans</name>
    <dbReference type="NCBI Taxonomy" id="1905"/>
    <lineage>
        <taxon>Bacteria</taxon>
        <taxon>Bacillati</taxon>
        <taxon>Actinomycetota</taxon>
        <taxon>Actinomycetes</taxon>
        <taxon>Kitasatosporales</taxon>
        <taxon>Streptomycetaceae</taxon>
        <taxon>Streptomyces</taxon>
    </lineage>
</organism>
<protein>
    <submittedName>
        <fullName evidence="2">Tetratricopeptide repeat protein</fullName>
    </submittedName>
</protein>
<reference evidence="2 3" key="1">
    <citation type="submission" date="2024-06" db="EMBL/GenBank/DDBJ databases">
        <title>The Natural Products Discovery Center: Release of the First 8490 Sequenced Strains for Exploring Actinobacteria Biosynthetic Diversity.</title>
        <authorList>
            <person name="Kalkreuter E."/>
            <person name="Kautsar S.A."/>
            <person name="Yang D."/>
            <person name="Bader C.D."/>
            <person name="Teijaro C.N."/>
            <person name="Fluegel L."/>
            <person name="Davis C.M."/>
            <person name="Simpson J.R."/>
            <person name="Lauterbach L."/>
            <person name="Steele A.D."/>
            <person name="Gui C."/>
            <person name="Meng S."/>
            <person name="Li G."/>
            <person name="Viehrig K."/>
            <person name="Ye F."/>
            <person name="Su P."/>
            <person name="Kiefer A.F."/>
            <person name="Nichols A."/>
            <person name="Cepeda A.J."/>
            <person name="Yan W."/>
            <person name="Fan B."/>
            <person name="Jiang Y."/>
            <person name="Adhikari A."/>
            <person name="Zheng C.-J."/>
            <person name="Schuster L."/>
            <person name="Cowan T.M."/>
            <person name="Smanski M.J."/>
            <person name="Chevrette M.G."/>
            <person name="De Carvalho L.P.S."/>
            <person name="Shen B."/>
        </authorList>
    </citation>
    <scope>NUCLEOTIDE SEQUENCE [LARGE SCALE GENOMIC DNA]</scope>
    <source>
        <strain evidence="2 3">NPDC045705</strain>
    </source>
</reference>
<dbReference type="Gene3D" id="1.25.40.10">
    <property type="entry name" value="Tetratricopeptide repeat domain"/>
    <property type="match status" value="4"/>
</dbReference>
<dbReference type="Pfam" id="PF13374">
    <property type="entry name" value="TPR_10"/>
    <property type="match status" value="4"/>
</dbReference>
<proteinExistence type="predicted"/>
<name>A0ABV3CSB3_STREX</name>
<evidence type="ECO:0000313" key="2">
    <source>
        <dbReference type="EMBL" id="MEU7293099.1"/>
    </source>
</evidence>
<dbReference type="InterPro" id="IPR027417">
    <property type="entry name" value="P-loop_NTPase"/>
</dbReference>
<keyword evidence="3" id="KW-1185">Reference proteome</keyword>
<dbReference type="InterPro" id="IPR019734">
    <property type="entry name" value="TPR_rpt"/>
</dbReference>
<dbReference type="Gene3D" id="3.40.50.300">
    <property type="entry name" value="P-loop containing nucleotide triphosphate hydrolases"/>
    <property type="match status" value="1"/>
</dbReference>
<dbReference type="SMART" id="SM00028">
    <property type="entry name" value="TPR"/>
    <property type="match status" value="6"/>
</dbReference>
<dbReference type="RefSeq" id="WP_359205499.1">
    <property type="nucleotide sequence ID" value="NZ_JBEZAM010000006.1"/>
</dbReference>
<dbReference type="EMBL" id="JBEZAM010000006">
    <property type="protein sequence ID" value="MEU7293099.1"/>
    <property type="molecule type" value="Genomic_DNA"/>
</dbReference>
<accession>A0ABV3CSB3</accession>
<gene>
    <name evidence="2" type="ORF">AB0A76_07835</name>
</gene>
<dbReference type="PANTHER" id="PTHR19959:SF119">
    <property type="entry name" value="FUNGAL LIPASE-LIKE DOMAIN-CONTAINING PROTEIN"/>
    <property type="match status" value="1"/>
</dbReference>